<feature type="domain" description="C2H2-type" evidence="2">
    <location>
        <begin position="296"/>
        <end position="321"/>
    </location>
</feature>
<name>A0A8I2YDK1_9AGAM</name>
<sequence length="621" mass="68832">MSSVVEPGPARQCPDPDCLAPNSVPGRKHNWNYHLMPVSFSLGGSEMCFTFEEGKLLCPFPDCLVVTNRRDRAMKHVRKVHDLPQHVLVFNGPAGEPGKIKVDLSHTLTLSPVLSTHIVSGEQEGSELSPSGPVLPASEKETTDAPPLQAQEQLLQEQGERTGEKFLVENETLTFCFCFFLLSANANPSPMDPKGTVVLSPLIDYLEGGEVLDKLGIWFHLGLNVFICRSCQVCLTFDVLKGHLKAQHKHVVPRQDLEDLQVFLHDRHVYDRPEEVPLPSPGGPPVQGLCAPQHGFTCQMRGCAYASKSEEVMKRHDVAAHGLVYPQERRYRDCKVQALFNSVGRVFFQIQDELPNETKDESLLRAALLDVGATWSADGTAAIATDKDRTPPALLRVTGWGEHLPSVRASRALRAKTLALKDKLKADELGGILQGLPVAVDGLFQLGRTLLNGHSSKLTALKVVIHGASIPSEGATHWTPLTESNENYPRFLTEMLTAILRSRLAADMMTTTMDTGFCFFLSTEQKSSLQALVEALRREEMEEVIQSCQGFLWTVVSAKDQGNWTDVVQQWIWLKALRPDGNFYPASSLTPDLAKLKYVIRQTVLIQAFTKPLHDNEELIK</sequence>
<evidence type="ECO:0000313" key="3">
    <source>
        <dbReference type="EMBL" id="KAG6369839.1"/>
    </source>
</evidence>
<protein>
    <recommendedName>
        <fullName evidence="2">C2H2-type domain-containing protein</fullName>
    </recommendedName>
</protein>
<evidence type="ECO:0000259" key="2">
    <source>
        <dbReference type="SMART" id="SM00355"/>
    </source>
</evidence>
<dbReference type="Proteomes" id="UP000683000">
    <property type="component" value="Unassembled WGS sequence"/>
</dbReference>
<dbReference type="InterPro" id="IPR022698">
    <property type="entry name" value="OrsD"/>
</dbReference>
<feature type="region of interest" description="Disordered" evidence="1">
    <location>
        <begin position="121"/>
        <end position="146"/>
    </location>
</feature>
<dbReference type="OrthoDB" id="2674601at2759"/>
<gene>
    <name evidence="3" type="ORF">JVT61DRAFT_13396</name>
</gene>
<dbReference type="SMART" id="SM00355">
    <property type="entry name" value="ZnF_C2H2"/>
    <property type="match status" value="3"/>
</dbReference>
<accession>A0A8I2YDK1</accession>
<reference evidence="3" key="1">
    <citation type="submission" date="2021-03" db="EMBL/GenBank/DDBJ databases">
        <title>Evolutionary innovations through gain and loss of genes in the ectomycorrhizal Boletales.</title>
        <authorList>
            <person name="Wu G."/>
            <person name="Miyauchi S."/>
            <person name="Morin E."/>
            <person name="Yang Z.-L."/>
            <person name="Xu J."/>
            <person name="Martin F.M."/>
        </authorList>
    </citation>
    <scope>NUCLEOTIDE SEQUENCE</scope>
    <source>
        <strain evidence="3">BR01</strain>
    </source>
</reference>
<evidence type="ECO:0000256" key="1">
    <source>
        <dbReference type="SAM" id="MobiDB-lite"/>
    </source>
</evidence>
<dbReference type="Pfam" id="PF12013">
    <property type="entry name" value="OrsD"/>
    <property type="match status" value="1"/>
</dbReference>
<comment type="caution">
    <text evidence="3">The sequence shown here is derived from an EMBL/GenBank/DDBJ whole genome shotgun (WGS) entry which is preliminary data.</text>
</comment>
<evidence type="ECO:0000313" key="4">
    <source>
        <dbReference type="Proteomes" id="UP000683000"/>
    </source>
</evidence>
<feature type="domain" description="C2H2-type" evidence="2">
    <location>
        <begin position="226"/>
        <end position="248"/>
    </location>
</feature>
<dbReference type="AlphaFoldDB" id="A0A8I2YDK1"/>
<feature type="domain" description="C2H2-type" evidence="2">
    <location>
        <begin position="56"/>
        <end position="81"/>
    </location>
</feature>
<organism evidence="3 4">
    <name type="scientific">Boletus reticuloceps</name>
    <dbReference type="NCBI Taxonomy" id="495285"/>
    <lineage>
        <taxon>Eukaryota</taxon>
        <taxon>Fungi</taxon>
        <taxon>Dikarya</taxon>
        <taxon>Basidiomycota</taxon>
        <taxon>Agaricomycotina</taxon>
        <taxon>Agaricomycetes</taxon>
        <taxon>Agaricomycetidae</taxon>
        <taxon>Boletales</taxon>
        <taxon>Boletineae</taxon>
        <taxon>Boletaceae</taxon>
        <taxon>Boletoideae</taxon>
        <taxon>Boletus</taxon>
    </lineage>
</organism>
<proteinExistence type="predicted"/>
<dbReference type="InterPro" id="IPR013087">
    <property type="entry name" value="Znf_C2H2_type"/>
</dbReference>
<keyword evidence="4" id="KW-1185">Reference proteome</keyword>
<dbReference type="EMBL" id="JAGFBS010000062">
    <property type="protein sequence ID" value="KAG6369839.1"/>
    <property type="molecule type" value="Genomic_DNA"/>
</dbReference>